<dbReference type="AlphaFoldDB" id="A0A9K3HBY8"/>
<evidence type="ECO:0000313" key="2">
    <source>
        <dbReference type="Proteomes" id="UP000215914"/>
    </source>
</evidence>
<gene>
    <name evidence="1" type="ORF">HanXRQr2_Chr13g0588471</name>
</gene>
<name>A0A9K3HBY8_HELAN</name>
<sequence length="44" mass="5206">MIVFIVVGLMAAGERGGEKRESKNLEREGREHEREKWQIIFFTQ</sequence>
<reference evidence="1" key="2">
    <citation type="submission" date="2020-06" db="EMBL/GenBank/DDBJ databases">
        <title>Helianthus annuus Genome sequencing and assembly Release 2.</title>
        <authorList>
            <person name="Gouzy J."/>
            <person name="Langlade N."/>
            <person name="Munos S."/>
        </authorList>
    </citation>
    <scope>NUCLEOTIDE SEQUENCE</scope>
    <source>
        <tissue evidence="1">Leaves</tissue>
    </source>
</reference>
<dbReference type="Gramene" id="mRNA:HanXRQr2_Chr13g0588471">
    <property type="protein sequence ID" value="mRNA:HanXRQr2_Chr13g0588471"/>
    <property type="gene ID" value="HanXRQr2_Chr13g0588471"/>
</dbReference>
<organism evidence="1 2">
    <name type="scientific">Helianthus annuus</name>
    <name type="common">Common sunflower</name>
    <dbReference type="NCBI Taxonomy" id="4232"/>
    <lineage>
        <taxon>Eukaryota</taxon>
        <taxon>Viridiplantae</taxon>
        <taxon>Streptophyta</taxon>
        <taxon>Embryophyta</taxon>
        <taxon>Tracheophyta</taxon>
        <taxon>Spermatophyta</taxon>
        <taxon>Magnoliopsida</taxon>
        <taxon>eudicotyledons</taxon>
        <taxon>Gunneridae</taxon>
        <taxon>Pentapetalae</taxon>
        <taxon>asterids</taxon>
        <taxon>campanulids</taxon>
        <taxon>Asterales</taxon>
        <taxon>Asteraceae</taxon>
        <taxon>Asteroideae</taxon>
        <taxon>Heliantheae alliance</taxon>
        <taxon>Heliantheae</taxon>
        <taxon>Helianthus</taxon>
    </lineage>
</organism>
<keyword evidence="2" id="KW-1185">Reference proteome</keyword>
<evidence type="ECO:0000313" key="1">
    <source>
        <dbReference type="EMBL" id="KAF5773426.1"/>
    </source>
</evidence>
<protein>
    <submittedName>
        <fullName evidence="1">Uncharacterized protein</fullName>
    </submittedName>
</protein>
<comment type="caution">
    <text evidence="1">The sequence shown here is derived from an EMBL/GenBank/DDBJ whole genome shotgun (WGS) entry which is preliminary data.</text>
</comment>
<dbReference type="EMBL" id="MNCJ02000328">
    <property type="protein sequence ID" value="KAF5773426.1"/>
    <property type="molecule type" value="Genomic_DNA"/>
</dbReference>
<dbReference type="Proteomes" id="UP000215914">
    <property type="component" value="Unassembled WGS sequence"/>
</dbReference>
<reference evidence="1" key="1">
    <citation type="journal article" date="2017" name="Nature">
        <title>The sunflower genome provides insights into oil metabolism, flowering and Asterid evolution.</title>
        <authorList>
            <person name="Badouin H."/>
            <person name="Gouzy J."/>
            <person name="Grassa C.J."/>
            <person name="Murat F."/>
            <person name="Staton S.E."/>
            <person name="Cottret L."/>
            <person name="Lelandais-Briere C."/>
            <person name="Owens G.L."/>
            <person name="Carrere S."/>
            <person name="Mayjonade B."/>
            <person name="Legrand L."/>
            <person name="Gill N."/>
            <person name="Kane N.C."/>
            <person name="Bowers J.E."/>
            <person name="Hubner S."/>
            <person name="Bellec A."/>
            <person name="Berard A."/>
            <person name="Berges H."/>
            <person name="Blanchet N."/>
            <person name="Boniface M.C."/>
            <person name="Brunel D."/>
            <person name="Catrice O."/>
            <person name="Chaidir N."/>
            <person name="Claudel C."/>
            <person name="Donnadieu C."/>
            <person name="Faraut T."/>
            <person name="Fievet G."/>
            <person name="Helmstetter N."/>
            <person name="King M."/>
            <person name="Knapp S.J."/>
            <person name="Lai Z."/>
            <person name="Le Paslier M.C."/>
            <person name="Lippi Y."/>
            <person name="Lorenzon L."/>
            <person name="Mandel J.R."/>
            <person name="Marage G."/>
            <person name="Marchand G."/>
            <person name="Marquand E."/>
            <person name="Bret-Mestries E."/>
            <person name="Morien E."/>
            <person name="Nambeesan S."/>
            <person name="Nguyen T."/>
            <person name="Pegot-Espagnet P."/>
            <person name="Pouilly N."/>
            <person name="Raftis F."/>
            <person name="Sallet E."/>
            <person name="Schiex T."/>
            <person name="Thomas J."/>
            <person name="Vandecasteele C."/>
            <person name="Vares D."/>
            <person name="Vear F."/>
            <person name="Vautrin S."/>
            <person name="Crespi M."/>
            <person name="Mangin B."/>
            <person name="Burke J.M."/>
            <person name="Salse J."/>
            <person name="Munos S."/>
            <person name="Vincourt P."/>
            <person name="Rieseberg L.H."/>
            <person name="Langlade N.B."/>
        </authorList>
    </citation>
    <scope>NUCLEOTIDE SEQUENCE</scope>
    <source>
        <tissue evidence="1">Leaves</tissue>
    </source>
</reference>
<proteinExistence type="predicted"/>
<accession>A0A9K3HBY8</accession>